<evidence type="ECO:0000256" key="5">
    <source>
        <dbReference type="ARBA" id="ARBA00023128"/>
    </source>
</evidence>
<dbReference type="Proteomes" id="UP000694888">
    <property type="component" value="Unplaced"/>
</dbReference>
<evidence type="ECO:0000259" key="9">
    <source>
        <dbReference type="PROSITE" id="PS51758"/>
    </source>
</evidence>
<protein>
    <submittedName>
        <fullName evidence="11">LETM1 domain-containing protein 1</fullName>
    </submittedName>
</protein>
<feature type="domain" description="Letm1 RBD" evidence="9">
    <location>
        <begin position="182"/>
        <end position="371"/>
    </location>
</feature>
<evidence type="ECO:0000313" key="11">
    <source>
        <dbReference type="RefSeq" id="XP_005106079.2"/>
    </source>
</evidence>
<dbReference type="PANTHER" id="PTHR14009">
    <property type="entry name" value="LEUCINE ZIPPER-EF-HAND CONTAINING TRANSMEMBRANE PROTEIN"/>
    <property type="match status" value="1"/>
</dbReference>
<keyword evidence="10" id="KW-1185">Reference proteome</keyword>
<evidence type="ECO:0000256" key="2">
    <source>
        <dbReference type="ARBA" id="ARBA00022692"/>
    </source>
</evidence>
<organism evidence="10 11">
    <name type="scientific">Aplysia californica</name>
    <name type="common">California sea hare</name>
    <dbReference type="NCBI Taxonomy" id="6500"/>
    <lineage>
        <taxon>Eukaryota</taxon>
        <taxon>Metazoa</taxon>
        <taxon>Spiralia</taxon>
        <taxon>Lophotrochozoa</taxon>
        <taxon>Mollusca</taxon>
        <taxon>Gastropoda</taxon>
        <taxon>Heterobranchia</taxon>
        <taxon>Euthyneura</taxon>
        <taxon>Tectipleura</taxon>
        <taxon>Aplysiida</taxon>
        <taxon>Aplysioidea</taxon>
        <taxon>Aplysiidae</taxon>
        <taxon>Aplysia</taxon>
    </lineage>
</organism>
<evidence type="ECO:0000256" key="3">
    <source>
        <dbReference type="ARBA" id="ARBA00022792"/>
    </source>
</evidence>
<dbReference type="InterPro" id="IPR044202">
    <property type="entry name" value="LETM1/MDM38-like"/>
</dbReference>
<feature type="transmembrane region" description="Helical" evidence="8">
    <location>
        <begin position="142"/>
        <end position="165"/>
    </location>
</feature>
<keyword evidence="6 8" id="KW-0472">Membrane</keyword>
<dbReference type="GeneID" id="101850902"/>
<keyword evidence="4 8" id="KW-1133">Transmembrane helix</keyword>
<gene>
    <name evidence="11" type="primary">LOC101850902</name>
</gene>
<dbReference type="PROSITE" id="PS51758">
    <property type="entry name" value="LETM1_RBD"/>
    <property type="match status" value="1"/>
</dbReference>
<dbReference type="InterPro" id="IPR033122">
    <property type="entry name" value="LETM1-like_RBD"/>
</dbReference>
<accession>A0ABM0K0T1</accession>
<comment type="subcellular location">
    <subcellularLocation>
        <location evidence="1">Mitochondrion inner membrane</location>
        <topology evidence="1">Single-pass membrane protein</topology>
    </subcellularLocation>
</comment>
<evidence type="ECO:0000256" key="4">
    <source>
        <dbReference type="ARBA" id="ARBA00022989"/>
    </source>
</evidence>
<sequence>MATFCITTRLSRLARQLNNSSSCFRNISVIESSPPSPHVCFICQRNYATQDPEDKVKPPLRPYRYGLDKLVKFVTTSGDKLEKRIPSVFQVYRTFSSGIKSFVADTKDYHRVSLSLWRGESLQQFSRRDLELYRQFSADLPLVGLMMVIAFAPGGAFVFPLAYVFPRFLLSHHFWTADQRVQFRRIKMGKKLRHYDNVLDFLHLLSRHIESDGRERNMKQLIRKLDMSVTLTPTEILSQLPLFEGKPYRMDSLSIRHMRHLSKANGMSLRRRKLVKDGLMLHYMDKAMIREGIEDLPDEELDQACAWRGLNPDGLKRKEKLSYLKDWIHISSHVHEPSISLLLHLPVLLGYCHPTNRELMGPMSARQKERI</sequence>
<keyword evidence="5 7" id="KW-0496">Mitochondrion</keyword>
<name>A0ABM0K0T1_APLCA</name>
<evidence type="ECO:0000313" key="10">
    <source>
        <dbReference type="Proteomes" id="UP000694888"/>
    </source>
</evidence>
<dbReference type="RefSeq" id="XP_005106079.2">
    <property type="nucleotide sequence ID" value="XM_005106022.3"/>
</dbReference>
<proteinExistence type="predicted"/>
<keyword evidence="2 8" id="KW-0812">Transmembrane</keyword>
<dbReference type="Pfam" id="PF07766">
    <property type="entry name" value="LETM1_RBD"/>
    <property type="match status" value="1"/>
</dbReference>
<keyword evidence="3" id="KW-0999">Mitochondrion inner membrane</keyword>
<evidence type="ECO:0000256" key="8">
    <source>
        <dbReference type="SAM" id="Phobius"/>
    </source>
</evidence>
<reference evidence="11" key="1">
    <citation type="submission" date="2025-08" db="UniProtKB">
        <authorList>
            <consortium name="RefSeq"/>
        </authorList>
    </citation>
    <scope>IDENTIFICATION</scope>
</reference>
<dbReference type="PANTHER" id="PTHR14009:SF13">
    <property type="entry name" value="LETM1 DOMAIN-CONTAINING PROTEIN 1"/>
    <property type="match status" value="1"/>
</dbReference>
<evidence type="ECO:0000256" key="7">
    <source>
        <dbReference type="PROSITE-ProRule" id="PRU01094"/>
    </source>
</evidence>
<evidence type="ECO:0000256" key="1">
    <source>
        <dbReference type="ARBA" id="ARBA00004434"/>
    </source>
</evidence>
<evidence type="ECO:0000256" key="6">
    <source>
        <dbReference type="ARBA" id="ARBA00023136"/>
    </source>
</evidence>